<evidence type="ECO:0000259" key="1">
    <source>
        <dbReference type="Pfam" id="PF00646"/>
    </source>
</evidence>
<evidence type="ECO:0000313" key="3">
    <source>
        <dbReference type="EMBL" id="STY21693.1"/>
    </source>
</evidence>
<dbReference type="Proteomes" id="UP000054820">
    <property type="component" value="Unassembled WGS sequence"/>
</dbReference>
<dbReference type="AlphaFoldDB" id="A0A378L4G7"/>
<name>A0A378L4G7_9GAMM</name>
<protein>
    <recommendedName>
        <fullName evidence="1">F-box domain-containing protein</fullName>
    </recommendedName>
</protein>
<organism evidence="3 5">
    <name type="scientific">Legionella steigerwaltii</name>
    <dbReference type="NCBI Taxonomy" id="460"/>
    <lineage>
        <taxon>Bacteria</taxon>
        <taxon>Pseudomonadati</taxon>
        <taxon>Pseudomonadota</taxon>
        <taxon>Gammaproteobacteria</taxon>
        <taxon>Legionellales</taxon>
        <taxon>Legionellaceae</taxon>
        <taxon>Legionella</taxon>
    </lineage>
</organism>
<evidence type="ECO:0000313" key="5">
    <source>
        <dbReference type="Proteomes" id="UP000255110"/>
    </source>
</evidence>
<gene>
    <name evidence="2" type="ORF">Lstg_2728</name>
    <name evidence="3" type="ORF">NCTC11991_00261</name>
</gene>
<dbReference type="RefSeq" id="WP_058478254.1">
    <property type="nucleotide sequence ID" value="NZ_CAAAIO010000015.1"/>
</dbReference>
<dbReference type="InterPro" id="IPR001810">
    <property type="entry name" value="F-box_dom"/>
</dbReference>
<evidence type="ECO:0000313" key="4">
    <source>
        <dbReference type="Proteomes" id="UP000054820"/>
    </source>
</evidence>
<reference evidence="2 4" key="1">
    <citation type="submission" date="2015-11" db="EMBL/GenBank/DDBJ databases">
        <title>Genomic analysis of 38 Legionella species identifies large and diverse effector repertoires.</title>
        <authorList>
            <person name="Burstein D."/>
            <person name="Amaro F."/>
            <person name="Zusman T."/>
            <person name="Lifshitz Z."/>
            <person name="Cohen O."/>
            <person name="Gilbert J.A."/>
            <person name="Pupko T."/>
            <person name="Shuman H.A."/>
            <person name="Segal G."/>
        </authorList>
    </citation>
    <scope>NUCLEOTIDE SEQUENCE [LARGE SCALE GENOMIC DNA]</scope>
    <source>
        <strain evidence="2 4">SC-18-C9</strain>
    </source>
</reference>
<reference evidence="3 5" key="2">
    <citation type="submission" date="2018-06" db="EMBL/GenBank/DDBJ databases">
        <authorList>
            <consortium name="Pathogen Informatics"/>
            <person name="Doyle S."/>
        </authorList>
    </citation>
    <scope>NUCLEOTIDE SEQUENCE [LARGE SCALE GENOMIC DNA]</scope>
    <source>
        <strain evidence="3 5">NCTC11991</strain>
    </source>
</reference>
<dbReference type="InterPro" id="IPR036047">
    <property type="entry name" value="F-box-like_dom_sf"/>
</dbReference>
<dbReference type="Gene3D" id="1.20.1280.50">
    <property type="match status" value="1"/>
</dbReference>
<dbReference type="STRING" id="460.Lstg_2728"/>
<dbReference type="EMBL" id="UGOY01000001">
    <property type="protein sequence ID" value="STY21693.1"/>
    <property type="molecule type" value="Genomic_DNA"/>
</dbReference>
<keyword evidence="4" id="KW-1185">Reference proteome</keyword>
<sequence length="286" mass="32811">MKEIVFLWGTTYNYFILLNVKMHSKSENTVTPVAKTHTPNKLQDIILAKIAEDPWLSLDIIHNEQLLISYFKEALKNSAPFISIVPKELKLLILELTPIKDWKSLMKVSKEWRQLVAEAVNPRLHVLAYNLEPILTHDMGPTMETLLSQVEFYSQRSGRRANQVEQLMQLGKDMLILTKPLAKFLHCQQTISKIQGAIEGQYSGFGFYFGTPRNSQLFQIISSYAPKSLKLTNQPWFKELMFYIGLSPEHAVSKLFADAYLEIKNLKCLTPKADFEAEARIMAISM</sequence>
<dbReference type="OrthoDB" id="5653835at2"/>
<accession>A0A378L4G7</accession>
<dbReference type="Pfam" id="PF00646">
    <property type="entry name" value="F-box"/>
    <property type="match status" value="1"/>
</dbReference>
<evidence type="ECO:0000313" key="2">
    <source>
        <dbReference type="EMBL" id="KTD72027.1"/>
    </source>
</evidence>
<dbReference type="EMBL" id="LNYZ01000027">
    <property type="protein sequence ID" value="KTD72027.1"/>
    <property type="molecule type" value="Genomic_DNA"/>
</dbReference>
<feature type="domain" description="F-box" evidence="1">
    <location>
        <begin position="83"/>
        <end position="116"/>
    </location>
</feature>
<proteinExistence type="predicted"/>
<dbReference type="SUPFAM" id="SSF81383">
    <property type="entry name" value="F-box domain"/>
    <property type="match status" value="1"/>
</dbReference>
<dbReference type="Proteomes" id="UP000255110">
    <property type="component" value="Unassembled WGS sequence"/>
</dbReference>